<feature type="coiled-coil region" evidence="1">
    <location>
        <begin position="444"/>
        <end position="632"/>
    </location>
</feature>
<keyword evidence="4" id="KW-1185">Reference proteome</keyword>
<dbReference type="OrthoDB" id="1430424at2759"/>
<dbReference type="Gene3D" id="1.10.287.1490">
    <property type="match status" value="1"/>
</dbReference>
<dbReference type="EMBL" id="JAHUZN010000003">
    <property type="protein sequence ID" value="KAG8498372.1"/>
    <property type="molecule type" value="Genomic_DNA"/>
</dbReference>
<gene>
    <name evidence="3" type="ORF">CXB51_007291</name>
</gene>
<evidence type="ECO:0000313" key="3">
    <source>
        <dbReference type="EMBL" id="KAG8498372.1"/>
    </source>
</evidence>
<sequence length="696" mass="81378">MESGFSDKVEYNAFTQKWSENAQLEKGDSLAGGYTSELWDFTRISVTQNDLRELKEIWSHWDGEMKQLFYHNYGDMSYLLDIKVDKSLFRAVAQFWNSVYSCFTFGNVDLTPTIEEYTTLLRCPKFQTDKIYSRIVNVPTFVKRLMNITGMSEQWVVARVQQKGDGKCIPWVSLRELILTHPDMKRRVDVFALSVYGLVVFPKALRHIDEAVTNLFDQLGKGIIPVPTILAETFRSLNACRRAGEGRFIGCAQLLLVWFNSHFWKMEKVSYQPFLQNFSPLKEITATLRMDDISEERWMAILQNLQEEDIEWRAPWMVPGKILFRCGDYDWVPLLGIWGGIGYAPFLVSRQYRSRQFIPATQGLTQSEFCYKGDNYKKKVREICNAWDRTYQMEGVAVNPMVTPGYNEWRKRRVNDNILRPNLEDARPLEEYLRVVPSELEIIRQDFEKKSSELEKKIEQLEEEKVYLKLDVDVQKSEAENLRKGKRKVEEDLASLKEYYKRYRASVKNAGLGKTSEQWRQEIQEEKAKTDQWKKKFHDTKAREVGLEKSLDDSQNEKEMLRARVAELEKVLHQHRSRNSVIELNASLSRIEDLKGKVEELESILQNCELRIKRLEANNGQLSEQLHRTQDQVQDRDYLMGEAIFQIREVAVYLQTLAVQADVLSAKYELVSERGQELASLLRKVKTLSIKAKPYM</sequence>
<dbReference type="Pfam" id="PF24924">
    <property type="entry name" value="DUF7745"/>
    <property type="match status" value="1"/>
</dbReference>
<evidence type="ECO:0000256" key="1">
    <source>
        <dbReference type="SAM" id="Coils"/>
    </source>
</evidence>
<comment type="caution">
    <text evidence="3">The sequence shown here is derived from an EMBL/GenBank/DDBJ whole genome shotgun (WGS) entry which is preliminary data.</text>
</comment>
<dbReference type="PANTHER" id="PTHR48200">
    <property type="entry name" value="PROTEIN, PUTATIVE-RELATED"/>
    <property type="match status" value="1"/>
</dbReference>
<reference evidence="3 4" key="1">
    <citation type="journal article" date="2021" name="bioRxiv">
        <title>The Gossypium anomalum genome as a resource for cotton improvement and evolutionary analysis of hybrid incompatibility.</title>
        <authorList>
            <person name="Grover C.E."/>
            <person name="Yuan D."/>
            <person name="Arick M.A."/>
            <person name="Miller E.R."/>
            <person name="Hu G."/>
            <person name="Peterson D.G."/>
            <person name="Wendel J.F."/>
            <person name="Udall J.A."/>
        </authorList>
    </citation>
    <scope>NUCLEOTIDE SEQUENCE [LARGE SCALE GENOMIC DNA]</scope>
    <source>
        <strain evidence="3">JFW-Udall</strain>
        <tissue evidence="3">Leaf</tissue>
    </source>
</reference>
<dbReference type="InterPro" id="IPR056647">
    <property type="entry name" value="DUF7745"/>
</dbReference>
<dbReference type="PANTHER" id="PTHR48200:SF1">
    <property type="entry name" value="AMINOTRANSFERASE-LIKE PLANT MOBILE DOMAIN-CONTAINING PROTEIN"/>
    <property type="match status" value="1"/>
</dbReference>
<dbReference type="SUPFAM" id="SSF57997">
    <property type="entry name" value="Tropomyosin"/>
    <property type="match status" value="1"/>
</dbReference>
<evidence type="ECO:0000259" key="2">
    <source>
        <dbReference type="Pfam" id="PF24924"/>
    </source>
</evidence>
<accession>A0A8J5ZGU6</accession>
<protein>
    <recommendedName>
        <fullName evidence="2">DUF7745 domain-containing protein</fullName>
    </recommendedName>
</protein>
<proteinExistence type="predicted"/>
<dbReference type="AlphaFoldDB" id="A0A8J5ZGU6"/>
<keyword evidence="1" id="KW-0175">Coiled coil</keyword>
<evidence type="ECO:0000313" key="4">
    <source>
        <dbReference type="Proteomes" id="UP000701853"/>
    </source>
</evidence>
<organism evidence="3 4">
    <name type="scientific">Gossypium anomalum</name>
    <dbReference type="NCBI Taxonomy" id="47600"/>
    <lineage>
        <taxon>Eukaryota</taxon>
        <taxon>Viridiplantae</taxon>
        <taxon>Streptophyta</taxon>
        <taxon>Embryophyta</taxon>
        <taxon>Tracheophyta</taxon>
        <taxon>Spermatophyta</taxon>
        <taxon>Magnoliopsida</taxon>
        <taxon>eudicotyledons</taxon>
        <taxon>Gunneridae</taxon>
        <taxon>Pentapetalae</taxon>
        <taxon>rosids</taxon>
        <taxon>malvids</taxon>
        <taxon>Malvales</taxon>
        <taxon>Malvaceae</taxon>
        <taxon>Malvoideae</taxon>
        <taxon>Gossypium</taxon>
    </lineage>
</organism>
<name>A0A8J5ZGU6_9ROSI</name>
<dbReference type="Proteomes" id="UP000701853">
    <property type="component" value="Chromosome 3"/>
</dbReference>
<feature type="domain" description="DUF7745" evidence="2">
    <location>
        <begin position="62"/>
        <end position="414"/>
    </location>
</feature>